<evidence type="ECO:0000313" key="16">
    <source>
        <dbReference type="Proteomes" id="UP000542776"/>
    </source>
</evidence>
<evidence type="ECO:0000256" key="1">
    <source>
        <dbReference type="ARBA" id="ARBA00000085"/>
    </source>
</evidence>
<evidence type="ECO:0000256" key="8">
    <source>
        <dbReference type="ARBA" id="ARBA00022989"/>
    </source>
</evidence>
<dbReference type="Proteomes" id="UP000542776">
    <property type="component" value="Unassembled WGS sequence"/>
</dbReference>
<keyword evidence="8 12" id="KW-1133">Transmembrane helix</keyword>
<dbReference type="Gene3D" id="3.30.565.10">
    <property type="entry name" value="Histidine kinase-like ATPase, C-terminal domain"/>
    <property type="match status" value="1"/>
</dbReference>
<feature type="compositionally biased region" description="Basic and acidic residues" evidence="11">
    <location>
        <begin position="95"/>
        <end position="113"/>
    </location>
</feature>
<evidence type="ECO:0000313" key="15">
    <source>
        <dbReference type="EMBL" id="MBB3997399.1"/>
    </source>
</evidence>
<dbReference type="CDD" id="cd00082">
    <property type="entry name" value="HisKA"/>
    <property type="match status" value="1"/>
</dbReference>
<dbReference type="PROSITE" id="PS50109">
    <property type="entry name" value="HIS_KIN"/>
    <property type="match status" value="1"/>
</dbReference>
<dbReference type="InterPro" id="IPR036097">
    <property type="entry name" value="HisK_dim/P_sf"/>
</dbReference>
<dbReference type="PROSITE" id="PS50885">
    <property type="entry name" value="HAMP"/>
    <property type="match status" value="1"/>
</dbReference>
<organism evidence="15 16">
    <name type="scientific">Aureimonas pseudogalii</name>
    <dbReference type="NCBI Taxonomy" id="1744844"/>
    <lineage>
        <taxon>Bacteria</taxon>
        <taxon>Pseudomonadati</taxon>
        <taxon>Pseudomonadota</taxon>
        <taxon>Alphaproteobacteria</taxon>
        <taxon>Hyphomicrobiales</taxon>
        <taxon>Aurantimonadaceae</taxon>
        <taxon>Aureimonas</taxon>
    </lineage>
</organism>
<evidence type="ECO:0000256" key="2">
    <source>
        <dbReference type="ARBA" id="ARBA00004370"/>
    </source>
</evidence>
<dbReference type="EC" id="2.7.13.3" evidence="3"/>
<dbReference type="Gene3D" id="1.10.287.130">
    <property type="match status" value="1"/>
</dbReference>
<keyword evidence="9" id="KW-0902">Two-component regulatory system</keyword>
<evidence type="ECO:0000256" key="10">
    <source>
        <dbReference type="ARBA" id="ARBA00023136"/>
    </source>
</evidence>
<dbReference type="InterPro" id="IPR036890">
    <property type="entry name" value="HATPase_C_sf"/>
</dbReference>
<dbReference type="InterPro" id="IPR050428">
    <property type="entry name" value="TCS_sensor_his_kinase"/>
</dbReference>
<name>A0A7W6H4N3_9HYPH</name>
<sequence>MARPAGRKDRPADSGPPRPLRFRSLRSRLVLSAAVFVLAAIVVTGLVISTVLDRFVRGEVTGRLDLQVATIAGILAAPPPPPEARRAWPPAEAEPEARREPGRREARERRRDAPPPIASLADLDGPPFDRRRSGWYWRVTRDGVVIASSRSLGGGELADVETPREEGPAHRLGSATGPGGEALVTRSALLALPGGAVEIVASAPHAAIADPLRDATLTVAATLALLGAALIAAIVVQVRFGLAPLEHLRHALGAVRRGEAERIEGPQPTELAPLADELNALIEQDAATLRQARLHVANLAHGLKTPLATLSAAAERMPDEAARADLLALTGLMDRRIRHHLRRARSAALGGPTRQRSDLAAHAGDLAAMLAKFHAGAGIAIETGLEPGLAVAVDPEDCDEMLGNLLDNACRHARSRVVLATGREGREAFAEVRDDGAGLTEGEIEAVLQPGRRLDETTAGHGFGLPITAEIVELYGGRLTLSRAAEGGLSARLTLPVPAG</sequence>
<dbReference type="PANTHER" id="PTHR45436:SF5">
    <property type="entry name" value="SENSOR HISTIDINE KINASE TRCS"/>
    <property type="match status" value="1"/>
</dbReference>
<comment type="catalytic activity">
    <reaction evidence="1">
        <text>ATP + protein L-histidine = ADP + protein N-phospho-L-histidine.</text>
        <dbReference type="EC" id="2.7.13.3"/>
    </reaction>
</comment>
<dbReference type="InterPro" id="IPR003661">
    <property type="entry name" value="HisK_dim/P_dom"/>
</dbReference>
<comment type="caution">
    <text evidence="15">The sequence shown here is derived from an EMBL/GenBank/DDBJ whole genome shotgun (WGS) entry which is preliminary data.</text>
</comment>
<evidence type="ECO:0000256" key="11">
    <source>
        <dbReference type="SAM" id="MobiDB-lite"/>
    </source>
</evidence>
<dbReference type="InterPro" id="IPR003594">
    <property type="entry name" value="HATPase_dom"/>
</dbReference>
<dbReference type="EMBL" id="JACIEK010000001">
    <property type="protein sequence ID" value="MBB3997399.1"/>
    <property type="molecule type" value="Genomic_DNA"/>
</dbReference>
<keyword evidence="16" id="KW-1185">Reference proteome</keyword>
<keyword evidence="10 12" id="KW-0472">Membrane</keyword>
<evidence type="ECO:0000256" key="3">
    <source>
        <dbReference type="ARBA" id="ARBA00012438"/>
    </source>
</evidence>
<accession>A0A7W6H4N3</accession>
<feature type="region of interest" description="Disordered" evidence="11">
    <location>
        <begin position="155"/>
        <end position="178"/>
    </location>
</feature>
<dbReference type="GO" id="GO:0005886">
    <property type="term" value="C:plasma membrane"/>
    <property type="evidence" value="ECO:0007669"/>
    <property type="project" value="TreeGrafter"/>
</dbReference>
<comment type="subcellular location">
    <subcellularLocation>
        <location evidence="2">Membrane</location>
    </subcellularLocation>
</comment>
<dbReference type="PANTHER" id="PTHR45436">
    <property type="entry name" value="SENSOR HISTIDINE KINASE YKOH"/>
    <property type="match status" value="1"/>
</dbReference>
<dbReference type="Pfam" id="PF02518">
    <property type="entry name" value="HATPase_c"/>
    <property type="match status" value="1"/>
</dbReference>
<feature type="transmembrane region" description="Helical" evidence="12">
    <location>
        <begin position="29"/>
        <end position="52"/>
    </location>
</feature>
<proteinExistence type="predicted"/>
<protein>
    <recommendedName>
        <fullName evidence="3">histidine kinase</fullName>
        <ecNumber evidence="3">2.7.13.3</ecNumber>
    </recommendedName>
</protein>
<feature type="domain" description="Histidine kinase" evidence="13">
    <location>
        <begin position="298"/>
        <end position="499"/>
    </location>
</feature>
<evidence type="ECO:0000256" key="12">
    <source>
        <dbReference type="SAM" id="Phobius"/>
    </source>
</evidence>
<keyword evidence="6 12" id="KW-0812">Transmembrane</keyword>
<keyword evidence="7 15" id="KW-0418">Kinase</keyword>
<dbReference type="SUPFAM" id="SSF47384">
    <property type="entry name" value="Homodimeric domain of signal transducing histidine kinase"/>
    <property type="match status" value="1"/>
</dbReference>
<evidence type="ECO:0000259" key="14">
    <source>
        <dbReference type="PROSITE" id="PS50885"/>
    </source>
</evidence>
<dbReference type="PRINTS" id="PR00344">
    <property type="entry name" value="BCTRLSENSOR"/>
</dbReference>
<dbReference type="InterPro" id="IPR005467">
    <property type="entry name" value="His_kinase_dom"/>
</dbReference>
<evidence type="ECO:0000256" key="4">
    <source>
        <dbReference type="ARBA" id="ARBA00022553"/>
    </source>
</evidence>
<evidence type="ECO:0000256" key="7">
    <source>
        <dbReference type="ARBA" id="ARBA00022777"/>
    </source>
</evidence>
<keyword evidence="5" id="KW-0808">Transferase</keyword>
<dbReference type="AlphaFoldDB" id="A0A7W6H4N3"/>
<reference evidence="15 16" key="1">
    <citation type="submission" date="2020-08" db="EMBL/GenBank/DDBJ databases">
        <title>Genomic Encyclopedia of Type Strains, Phase IV (KMG-IV): sequencing the most valuable type-strain genomes for metagenomic binning, comparative biology and taxonomic classification.</title>
        <authorList>
            <person name="Goeker M."/>
        </authorList>
    </citation>
    <scope>NUCLEOTIDE SEQUENCE [LARGE SCALE GENOMIC DNA]</scope>
    <source>
        <strain evidence="15 16">DSM 102238</strain>
    </source>
</reference>
<dbReference type="SUPFAM" id="SSF55874">
    <property type="entry name" value="ATPase domain of HSP90 chaperone/DNA topoisomerase II/histidine kinase"/>
    <property type="match status" value="1"/>
</dbReference>
<feature type="domain" description="HAMP" evidence="14">
    <location>
        <begin position="239"/>
        <end position="290"/>
    </location>
</feature>
<dbReference type="SMART" id="SM00387">
    <property type="entry name" value="HATPase_c"/>
    <property type="match status" value="1"/>
</dbReference>
<evidence type="ECO:0000256" key="6">
    <source>
        <dbReference type="ARBA" id="ARBA00022692"/>
    </source>
</evidence>
<gene>
    <name evidence="15" type="ORF">GGR04_001220</name>
</gene>
<dbReference type="InterPro" id="IPR004358">
    <property type="entry name" value="Sig_transdc_His_kin-like_C"/>
</dbReference>
<evidence type="ECO:0000256" key="9">
    <source>
        <dbReference type="ARBA" id="ARBA00023012"/>
    </source>
</evidence>
<evidence type="ECO:0000259" key="13">
    <source>
        <dbReference type="PROSITE" id="PS50109"/>
    </source>
</evidence>
<feature type="region of interest" description="Disordered" evidence="11">
    <location>
        <begin position="75"/>
        <end position="125"/>
    </location>
</feature>
<dbReference type="RefSeq" id="WP_210291631.1">
    <property type="nucleotide sequence ID" value="NZ_JACIEK010000001.1"/>
</dbReference>
<keyword evidence="4" id="KW-0597">Phosphoprotein</keyword>
<dbReference type="GO" id="GO:0000155">
    <property type="term" value="F:phosphorelay sensor kinase activity"/>
    <property type="evidence" value="ECO:0007669"/>
    <property type="project" value="InterPro"/>
</dbReference>
<evidence type="ECO:0000256" key="5">
    <source>
        <dbReference type="ARBA" id="ARBA00022679"/>
    </source>
</evidence>
<dbReference type="InterPro" id="IPR003660">
    <property type="entry name" value="HAMP_dom"/>
</dbReference>